<sequence>MYHSRGTVPRVAWIAPEIDRIETLSVADERPMLQSWLDYHRQTLLLKCAGLDAAQLAQRCVAPSKMSLHGLIRHLTENERGWFRVTAAGESLDYLYCSEANPDGDFDDVPDADPATDFATYHRERTLADAAVAPLPLDHRCHHPVTGTEYTLRWIYLHMIEEYARHNGHADFLRERIDGRTGQ</sequence>
<dbReference type="SUPFAM" id="SSF109854">
    <property type="entry name" value="DinB/YfiT-like putative metalloenzymes"/>
    <property type="match status" value="1"/>
</dbReference>
<accession>A0A4U8VUZ2</accession>
<dbReference type="EMBL" id="LR215973">
    <property type="protein sequence ID" value="VFA97456.1"/>
    <property type="molecule type" value="Genomic_DNA"/>
</dbReference>
<dbReference type="Pfam" id="PF04978">
    <property type="entry name" value="MST"/>
    <property type="match status" value="1"/>
</dbReference>
<dbReference type="InterPro" id="IPR007061">
    <property type="entry name" value="MST-like"/>
</dbReference>
<gene>
    <name evidence="1" type="ORF">NCTC10797_01219</name>
</gene>
<dbReference type="InterPro" id="IPR034660">
    <property type="entry name" value="DinB/YfiT-like"/>
</dbReference>
<dbReference type="AlphaFoldDB" id="A0A4U8VUZ2"/>
<proteinExistence type="predicted"/>
<reference evidence="1 2" key="1">
    <citation type="submission" date="2019-02" db="EMBL/GenBank/DDBJ databases">
        <authorList>
            <consortium name="Pathogen Informatics"/>
        </authorList>
    </citation>
    <scope>NUCLEOTIDE SEQUENCE [LARGE SCALE GENOMIC DNA]</scope>
    <source>
        <strain evidence="1 2">3012STDY6756504</strain>
    </source>
</reference>
<evidence type="ECO:0000313" key="2">
    <source>
        <dbReference type="Proteomes" id="UP000290439"/>
    </source>
</evidence>
<evidence type="ECO:0000313" key="1">
    <source>
        <dbReference type="EMBL" id="VFA97456.1"/>
    </source>
</evidence>
<dbReference type="Gene3D" id="1.20.120.450">
    <property type="entry name" value="dinb family like domain"/>
    <property type="match status" value="1"/>
</dbReference>
<name>A0A4U8VUZ2_9NOCA</name>
<protein>
    <submittedName>
        <fullName evidence="1">Protein of uncharacterized function (DUF664)</fullName>
    </submittedName>
</protein>
<dbReference type="Proteomes" id="UP000290439">
    <property type="component" value="Chromosome"/>
</dbReference>
<organism evidence="1 2">
    <name type="scientific">Nocardia cyriacigeorgica</name>
    <dbReference type="NCBI Taxonomy" id="135487"/>
    <lineage>
        <taxon>Bacteria</taxon>
        <taxon>Bacillati</taxon>
        <taxon>Actinomycetota</taxon>
        <taxon>Actinomycetes</taxon>
        <taxon>Mycobacteriales</taxon>
        <taxon>Nocardiaceae</taxon>
        <taxon>Nocardia</taxon>
    </lineage>
</organism>